<dbReference type="RefSeq" id="WP_373866799.1">
    <property type="nucleotide sequence ID" value="NZ_BJLA01000001.1"/>
</dbReference>
<dbReference type="EMBL" id="BJLA01000001">
    <property type="protein sequence ID" value="GEA29387.1"/>
    <property type="molecule type" value="Genomic_DNA"/>
</dbReference>
<proteinExistence type="predicted"/>
<evidence type="ECO:0000313" key="1">
    <source>
        <dbReference type="EMBL" id="GEA29387.1"/>
    </source>
</evidence>
<sequence length="129" mass="13913">MADNIAYVVRGARMKCDKGTHTRKINLPVSHGTYANKNPMMNKTDSIVDKNISYFGVCNGDCPSNGADITLVTETGGIVTGKKCQVKTLNDWINAKEDTLVEGKAALTEKSILVCAYGGQIRFVANGQK</sequence>
<comment type="caution">
    <text evidence="1">The sequence shown here is derived from an EMBL/GenBank/DDBJ whole genome shotgun (WGS) entry which is preliminary data.</text>
</comment>
<dbReference type="Proteomes" id="UP000325212">
    <property type="component" value="Unassembled WGS sequence"/>
</dbReference>
<evidence type="ECO:0008006" key="3">
    <source>
        <dbReference type="Google" id="ProtNLM"/>
    </source>
</evidence>
<protein>
    <recommendedName>
        <fullName evidence="3">DUF4280 domain-containing protein</fullName>
    </recommendedName>
</protein>
<gene>
    <name evidence="1" type="ORF">CDIOL_03100</name>
</gene>
<dbReference type="InterPro" id="IPR025460">
    <property type="entry name" value="DUF4280"/>
</dbReference>
<evidence type="ECO:0000313" key="2">
    <source>
        <dbReference type="Proteomes" id="UP000325212"/>
    </source>
</evidence>
<name>A0AAV3VU02_9CLOT</name>
<accession>A0AAV3VU02</accession>
<reference evidence="1 2" key="1">
    <citation type="submission" date="2019-06" db="EMBL/GenBank/DDBJ databases">
        <title>Draft genome sequence of Clostridium diolis DSM 15410.</title>
        <authorList>
            <person name="Kobayashi H."/>
            <person name="Tanizawa Y."/>
            <person name="Tohno M."/>
        </authorList>
    </citation>
    <scope>NUCLEOTIDE SEQUENCE [LARGE SCALE GENOMIC DNA]</scope>
    <source>
        <strain evidence="1 2">DSM 15410</strain>
    </source>
</reference>
<dbReference type="Pfam" id="PF14107">
    <property type="entry name" value="DUF4280"/>
    <property type="match status" value="1"/>
</dbReference>
<keyword evidence="2" id="KW-1185">Reference proteome</keyword>
<organism evidence="1 2">
    <name type="scientific">Clostridium diolis</name>
    <dbReference type="NCBI Taxonomy" id="223919"/>
    <lineage>
        <taxon>Bacteria</taxon>
        <taxon>Bacillati</taxon>
        <taxon>Bacillota</taxon>
        <taxon>Clostridia</taxon>
        <taxon>Eubacteriales</taxon>
        <taxon>Clostridiaceae</taxon>
        <taxon>Clostridium</taxon>
    </lineage>
</organism>
<dbReference type="AlphaFoldDB" id="A0AAV3VU02"/>